<dbReference type="Pfam" id="PF00572">
    <property type="entry name" value="Ribosomal_L13"/>
    <property type="match status" value="1"/>
</dbReference>
<evidence type="ECO:0000313" key="6">
    <source>
        <dbReference type="Proteomes" id="UP000034190"/>
    </source>
</evidence>
<keyword evidence="2 4" id="KW-0689">Ribosomal protein</keyword>
<evidence type="ECO:0000256" key="2">
    <source>
        <dbReference type="ARBA" id="ARBA00022980"/>
    </source>
</evidence>
<comment type="function">
    <text evidence="4">This protein is one of the early assembly proteins of the 50S ribosomal subunit, although it is not seen to bind rRNA by itself. It is important during the early stages of 50S assembly.</text>
</comment>
<comment type="caution">
    <text evidence="5">The sequence shown here is derived from an EMBL/GenBank/DDBJ whole genome shotgun (WGS) entry which is preliminary data.</text>
</comment>
<comment type="subunit">
    <text evidence="4">Part of the 50S ribosomal subunit.</text>
</comment>
<evidence type="ECO:0000256" key="1">
    <source>
        <dbReference type="ARBA" id="ARBA00006227"/>
    </source>
</evidence>
<dbReference type="CDD" id="cd00392">
    <property type="entry name" value="Ribosomal_L13"/>
    <property type="match status" value="1"/>
</dbReference>
<organism evidence="5 6">
    <name type="scientific">Candidatus Falkowbacteria bacterium GW2011_GWA2_41_14</name>
    <dbReference type="NCBI Taxonomy" id="1618635"/>
    <lineage>
        <taxon>Bacteria</taxon>
        <taxon>Candidatus Falkowiibacteriota</taxon>
    </lineage>
</organism>
<dbReference type="EMBL" id="LCAP01000004">
    <property type="protein sequence ID" value="KKR91563.1"/>
    <property type="molecule type" value="Genomic_DNA"/>
</dbReference>
<accession>A0A0G0US47</accession>
<protein>
    <recommendedName>
        <fullName evidence="4">Large ribosomal subunit protein uL13</fullName>
    </recommendedName>
</protein>
<evidence type="ECO:0000256" key="3">
    <source>
        <dbReference type="ARBA" id="ARBA00023274"/>
    </source>
</evidence>
<evidence type="ECO:0000256" key="4">
    <source>
        <dbReference type="HAMAP-Rule" id="MF_01366"/>
    </source>
</evidence>
<dbReference type="GO" id="GO:0003729">
    <property type="term" value="F:mRNA binding"/>
    <property type="evidence" value="ECO:0007669"/>
    <property type="project" value="TreeGrafter"/>
</dbReference>
<dbReference type="SUPFAM" id="SSF52161">
    <property type="entry name" value="Ribosomal protein L13"/>
    <property type="match status" value="1"/>
</dbReference>
<dbReference type="NCBIfam" id="TIGR01066">
    <property type="entry name" value="rplM_bact"/>
    <property type="match status" value="1"/>
</dbReference>
<dbReference type="PATRIC" id="fig|1618635.3.peg.308"/>
<dbReference type="AlphaFoldDB" id="A0A0G0US47"/>
<proteinExistence type="inferred from homology"/>
<gene>
    <name evidence="4" type="primary">rplM</name>
    <name evidence="5" type="ORF">UU43_C0004G0011</name>
</gene>
<dbReference type="InterPro" id="IPR005823">
    <property type="entry name" value="Ribosomal_uL13_bac-type"/>
</dbReference>
<dbReference type="InterPro" id="IPR036899">
    <property type="entry name" value="Ribosomal_uL13_sf"/>
</dbReference>
<comment type="similarity">
    <text evidence="1 4">Belongs to the universal ribosomal protein uL13 family.</text>
</comment>
<dbReference type="PANTHER" id="PTHR11545">
    <property type="entry name" value="RIBOSOMAL PROTEIN L13"/>
    <property type="match status" value="1"/>
</dbReference>
<sequence length="133" mass="15441">MARSGRGLNLFNVMFIMNRKVHTIDATDKILGRLATEVAVLLRGKHKALFDPATDCGDAVEIENVDKMQVTGNKMEDKLYRHHTGYKGHLKEETLAHLWERKGPREVLKRAVWNMLPKNRTRKHVIQRLLFKK</sequence>
<keyword evidence="3 4" id="KW-0687">Ribonucleoprotein</keyword>
<dbReference type="GO" id="GO:0003735">
    <property type="term" value="F:structural constituent of ribosome"/>
    <property type="evidence" value="ECO:0007669"/>
    <property type="project" value="InterPro"/>
</dbReference>
<dbReference type="GO" id="GO:1990904">
    <property type="term" value="C:ribonucleoprotein complex"/>
    <property type="evidence" value="ECO:0007669"/>
    <property type="project" value="UniProtKB-KW"/>
</dbReference>
<reference evidence="5 6" key="1">
    <citation type="journal article" date="2015" name="Nature">
        <title>rRNA introns, odd ribosomes, and small enigmatic genomes across a large radiation of phyla.</title>
        <authorList>
            <person name="Brown C.T."/>
            <person name="Hug L.A."/>
            <person name="Thomas B.C."/>
            <person name="Sharon I."/>
            <person name="Castelle C.J."/>
            <person name="Singh A."/>
            <person name="Wilkins M.J."/>
            <person name="Williams K.H."/>
            <person name="Banfield J.F."/>
        </authorList>
    </citation>
    <scope>NUCLEOTIDE SEQUENCE [LARGE SCALE GENOMIC DNA]</scope>
</reference>
<dbReference type="PIRSF" id="PIRSF002181">
    <property type="entry name" value="Ribosomal_L13"/>
    <property type="match status" value="1"/>
</dbReference>
<dbReference type="PANTHER" id="PTHR11545:SF2">
    <property type="entry name" value="LARGE RIBOSOMAL SUBUNIT PROTEIN UL13M"/>
    <property type="match status" value="1"/>
</dbReference>
<evidence type="ECO:0000313" key="5">
    <source>
        <dbReference type="EMBL" id="KKR91563.1"/>
    </source>
</evidence>
<dbReference type="GO" id="GO:0017148">
    <property type="term" value="P:negative regulation of translation"/>
    <property type="evidence" value="ECO:0007669"/>
    <property type="project" value="TreeGrafter"/>
</dbReference>
<dbReference type="InterPro" id="IPR005822">
    <property type="entry name" value="Ribosomal_uL13"/>
</dbReference>
<dbReference type="Gene3D" id="3.90.1180.10">
    <property type="entry name" value="Ribosomal protein L13"/>
    <property type="match status" value="1"/>
</dbReference>
<name>A0A0G0US47_9BACT</name>
<dbReference type="Proteomes" id="UP000034190">
    <property type="component" value="Unassembled WGS sequence"/>
</dbReference>
<dbReference type="GO" id="GO:0006412">
    <property type="term" value="P:translation"/>
    <property type="evidence" value="ECO:0007669"/>
    <property type="project" value="UniProtKB-UniRule"/>
</dbReference>
<dbReference type="GO" id="GO:0005840">
    <property type="term" value="C:ribosome"/>
    <property type="evidence" value="ECO:0007669"/>
    <property type="project" value="UniProtKB-KW"/>
</dbReference>
<dbReference type="HAMAP" id="MF_01366">
    <property type="entry name" value="Ribosomal_uL13"/>
    <property type="match status" value="1"/>
</dbReference>